<evidence type="ECO:0000256" key="2">
    <source>
        <dbReference type="ARBA" id="ARBA00004193"/>
    </source>
</evidence>
<dbReference type="Pfam" id="PF00639">
    <property type="entry name" value="Rotamase"/>
    <property type="match status" value="1"/>
</dbReference>
<dbReference type="SUPFAM" id="SSF109998">
    <property type="entry name" value="Triger factor/SurA peptide-binding domain-like"/>
    <property type="match status" value="1"/>
</dbReference>
<sequence length="314" mass="34809">MWKKAIAIFAVLGIGVGLAVWGAGPRAIATTDDGNVKETTYYNELKKTQVGQQTLANMVVMKVLDKNYGGDVSKQEIDQQYQATKKQLGDAFEQQLTQSGMTPEMFRNSIKLQLLERQAVRANVKISNKQLKQAYQDYQPKTQVSVILVDDEDKAKDVIKKLDDGDKFTDLVKSESKDGTSKDKKGQLEAFDSTSTTVEDSVKKAAFALKPGEYTKEPVKSENSNGYYIIKQDSQEKKPSFDKLKSTLKESLLEKDMNNQDVVNAIVGEELGKANVQIKDPELKNALATYTQAAAKKKAEAVKAHQKATKADEK</sequence>
<evidence type="ECO:0000313" key="13">
    <source>
        <dbReference type="EMBL" id="KRN33254.1"/>
    </source>
</evidence>
<evidence type="ECO:0000256" key="6">
    <source>
        <dbReference type="ARBA" id="ARBA00023110"/>
    </source>
</evidence>
<dbReference type="PANTHER" id="PTHR47245">
    <property type="entry name" value="PEPTIDYLPROLYL ISOMERASE"/>
    <property type="match status" value="1"/>
</dbReference>
<comment type="catalytic activity">
    <reaction evidence="1 11">
        <text>[protein]-peptidylproline (omega=180) = [protein]-peptidylproline (omega=0)</text>
        <dbReference type="Rhea" id="RHEA:16237"/>
        <dbReference type="Rhea" id="RHEA-COMP:10747"/>
        <dbReference type="Rhea" id="RHEA-COMP:10748"/>
        <dbReference type="ChEBI" id="CHEBI:83833"/>
        <dbReference type="ChEBI" id="CHEBI:83834"/>
        <dbReference type="EC" id="5.2.1.8"/>
    </reaction>
</comment>
<dbReference type="AlphaFoldDB" id="A0A0R2G1D6"/>
<dbReference type="eggNOG" id="COG0760">
    <property type="taxonomic scope" value="Bacteria"/>
</dbReference>
<dbReference type="Gene3D" id="1.10.4030.10">
    <property type="entry name" value="Porin chaperone SurA, peptide-binding domain"/>
    <property type="match status" value="1"/>
</dbReference>
<keyword evidence="10" id="KW-0449">Lipoprotein</keyword>
<dbReference type="EMBL" id="JQAX01000001">
    <property type="protein sequence ID" value="KRN33254.1"/>
    <property type="molecule type" value="Genomic_DNA"/>
</dbReference>
<comment type="function">
    <text evidence="11">Plays a major role in protein secretion by helping the post-translocational extracellular folding of several secreted proteins.</text>
</comment>
<evidence type="ECO:0000256" key="9">
    <source>
        <dbReference type="ARBA" id="ARBA00023235"/>
    </source>
</evidence>
<dbReference type="Gene3D" id="3.10.50.40">
    <property type="match status" value="1"/>
</dbReference>
<dbReference type="GO" id="GO:0006457">
    <property type="term" value="P:protein folding"/>
    <property type="evidence" value="ECO:0007669"/>
    <property type="project" value="UniProtKB-UniRule"/>
</dbReference>
<keyword evidence="6 11" id="KW-0697">Rotamase</keyword>
<dbReference type="RefSeq" id="WP_022791249.1">
    <property type="nucleotide sequence ID" value="NZ_ATUU01000001.1"/>
</dbReference>
<comment type="caution">
    <text evidence="13">The sequence shown here is derived from an EMBL/GenBank/DDBJ whole genome shotgun (WGS) entry which is preliminary data.</text>
</comment>
<evidence type="ECO:0000256" key="5">
    <source>
        <dbReference type="ARBA" id="ARBA00022729"/>
    </source>
</evidence>
<keyword evidence="8" id="KW-0564">Palmitate</keyword>
<comment type="subcellular location">
    <subcellularLocation>
        <location evidence="2">Cell membrane</location>
        <topology evidence="2">Lipid-anchor</topology>
    </subcellularLocation>
</comment>
<accession>A0A0R2G1D6</accession>
<dbReference type="GO" id="GO:0003755">
    <property type="term" value="F:peptidyl-prolyl cis-trans isomerase activity"/>
    <property type="evidence" value="ECO:0007669"/>
    <property type="project" value="UniProtKB-UniRule"/>
</dbReference>
<keyword evidence="5 11" id="KW-0732">Signal</keyword>
<evidence type="ECO:0000259" key="12">
    <source>
        <dbReference type="PROSITE" id="PS50198"/>
    </source>
</evidence>
<dbReference type="GO" id="GO:0005886">
    <property type="term" value="C:plasma membrane"/>
    <property type="evidence" value="ECO:0007669"/>
    <property type="project" value="UniProtKB-SubCell"/>
</dbReference>
<dbReference type="HAMAP" id="MF_01145">
    <property type="entry name" value="Foldase_PrsA"/>
    <property type="match status" value="1"/>
</dbReference>
<keyword evidence="4 11" id="KW-1003">Cell membrane</keyword>
<organism evidence="13 14">
    <name type="scientific">Weissella halotolerans DSM 20190</name>
    <dbReference type="NCBI Taxonomy" id="1123500"/>
    <lineage>
        <taxon>Bacteria</taxon>
        <taxon>Bacillati</taxon>
        <taxon>Bacillota</taxon>
        <taxon>Bacilli</taxon>
        <taxon>Lactobacillales</taxon>
        <taxon>Lactobacillaceae</taxon>
        <taxon>Weissella</taxon>
    </lineage>
</organism>
<dbReference type="PANTHER" id="PTHR47245:SF1">
    <property type="entry name" value="FOLDASE PROTEIN PRSA"/>
    <property type="match status" value="1"/>
</dbReference>
<evidence type="ECO:0000256" key="7">
    <source>
        <dbReference type="ARBA" id="ARBA00023136"/>
    </source>
</evidence>
<evidence type="ECO:0000256" key="1">
    <source>
        <dbReference type="ARBA" id="ARBA00000971"/>
    </source>
</evidence>
<name>A0A0R2G1D6_9LACO</name>
<evidence type="ECO:0000256" key="3">
    <source>
        <dbReference type="ARBA" id="ARBA00006071"/>
    </source>
</evidence>
<keyword evidence="9 11" id="KW-0413">Isomerase</keyword>
<protein>
    <recommendedName>
        <fullName evidence="11">Foldase protein PrsA</fullName>
        <ecNumber evidence="11">5.2.1.8</ecNumber>
    </recommendedName>
</protein>
<keyword evidence="7 11" id="KW-0472">Membrane</keyword>
<evidence type="ECO:0000256" key="10">
    <source>
        <dbReference type="ARBA" id="ARBA00023288"/>
    </source>
</evidence>
<reference evidence="13 14" key="1">
    <citation type="journal article" date="2015" name="Genome Announc.">
        <title>Expanding the biotechnology potential of lactobacilli through comparative genomics of 213 strains and associated genera.</title>
        <authorList>
            <person name="Sun Z."/>
            <person name="Harris H.M."/>
            <person name="McCann A."/>
            <person name="Guo C."/>
            <person name="Argimon S."/>
            <person name="Zhang W."/>
            <person name="Yang X."/>
            <person name="Jeffery I.B."/>
            <person name="Cooney J.C."/>
            <person name="Kagawa T.F."/>
            <person name="Liu W."/>
            <person name="Song Y."/>
            <person name="Salvetti E."/>
            <person name="Wrobel A."/>
            <person name="Rasinkangas P."/>
            <person name="Parkhill J."/>
            <person name="Rea M.C."/>
            <person name="O'Sullivan O."/>
            <person name="Ritari J."/>
            <person name="Douillard F.P."/>
            <person name="Paul Ross R."/>
            <person name="Yang R."/>
            <person name="Briner A.E."/>
            <person name="Felis G.E."/>
            <person name="de Vos W.M."/>
            <person name="Barrangou R."/>
            <person name="Klaenhammer T.R."/>
            <person name="Caufield P.W."/>
            <person name="Cui Y."/>
            <person name="Zhang H."/>
            <person name="O'Toole P.W."/>
        </authorList>
    </citation>
    <scope>NUCLEOTIDE SEQUENCE [LARGE SCALE GENOMIC DNA]</scope>
    <source>
        <strain evidence="13 14">DSM 20190</strain>
    </source>
</reference>
<dbReference type="InterPro" id="IPR023059">
    <property type="entry name" value="Foldase_PrsA"/>
</dbReference>
<evidence type="ECO:0000313" key="14">
    <source>
        <dbReference type="Proteomes" id="UP000051296"/>
    </source>
</evidence>
<evidence type="ECO:0000256" key="4">
    <source>
        <dbReference type="ARBA" id="ARBA00022475"/>
    </source>
</evidence>
<comment type="similarity">
    <text evidence="3 11">Belongs to the PrsA family.</text>
</comment>
<dbReference type="FunCoup" id="A0A0R2G1D6">
    <property type="interactions" value="46"/>
</dbReference>
<dbReference type="InParanoid" id="A0A0R2G1D6"/>
<keyword evidence="14" id="KW-1185">Reference proteome</keyword>
<dbReference type="InterPro" id="IPR050245">
    <property type="entry name" value="PrsA_foldase"/>
</dbReference>
<dbReference type="InterPro" id="IPR000297">
    <property type="entry name" value="PPIase_PpiC"/>
</dbReference>
<dbReference type="SUPFAM" id="SSF54534">
    <property type="entry name" value="FKBP-like"/>
    <property type="match status" value="1"/>
</dbReference>
<dbReference type="Proteomes" id="UP000051296">
    <property type="component" value="Unassembled WGS sequence"/>
</dbReference>
<dbReference type="PROSITE" id="PS50198">
    <property type="entry name" value="PPIC_PPIASE_2"/>
    <property type="match status" value="1"/>
</dbReference>
<dbReference type="STRING" id="1123500.GCA_000420365_00450"/>
<dbReference type="PATRIC" id="fig|1123500.6.peg.51"/>
<evidence type="ECO:0000256" key="8">
    <source>
        <dbReference type="ARBA" id="ARBA00023139"/>
    </source>
</evidence>
<dbReference type="InterPro" id="IPR027304">
    <property type="entry name" value="Trigger_fact/SurA_dom_sf"/>
</dbReference>
<evidence type="ECO:0000256" key="11">
    <source>
        <dbReference type="HAMAP-Rule" id="MF_01145"/>
    </source>
</evidence>
<feature type="domain" description="PpiC" evidence="12">
    <location>
        <begin position="139"/>
        <end position="234"/>
    </location>
</feature>
<dbReference type="InterPro" id="IPR046357">
    <property type="entry name" value="PPIase_dom_sf"/>
</dbReference>
<proteinExistence type="inferred from homology"/>
<dbReference type="EC" id="5.2.1.8" evidence="11"/>
<dbReference type="OrthoDB" id="14196at2"/>
<gene>
    <name evidence="11" type="primary">prsA</name>
    <name evidence="13" type="ORF">IV68_GL000052</name>
</gene>